<proteinExistence type="predicted"/>
<evidence type="ECO:0000313" key="2">
    <source>
        <dbReference type="Proteomes" id="UP000765509"/>
    </source>
</evidence>
<dbReference type="EMBL" id="AVOT02058910">
    <property type="protein sequence ID" value="MBW0552670.1"/>
    <property type="molecule type" value="Genomic_DNA"/>
</dbReference>
<accession>A0A9Q3IZL3</accession>
<sequence length="144" mass="16722">MLRWQIAIQEYRGNITIVHKTGNIHKNADGLSRWELPNTPENPAYGPTGAEPQIPIEEVKITDFGTEFFEVRDSYNLNKNCHILTSLLHKYCKHAALANSLDDIWKTFYDNGRFHLFDGILYHRYKHTCVMVLCSRILISTIML</sequence>
<reference evidence="1" key="1">
    <citation type="submission" date="2021-03" db="EMBL/GenBank/DDBJ databases">
        <title>Draft genome sequence of rust myrtle Austropuccinia psidii MF-1, a brazilian biotype.</title>
        <authorList>
            <person name="Quecine M.C."/>
            <person name="Pachon D.M.R."/>
            <person name="Bonatelli M.L."/>
            <person name="Correr F.H."/>
            <person name="Franceschini L.M."/>
            <person name="Leite T.F."/>
            <person name="Margarido G.R.A."/>
            <person name="Almeida C.A."/>
            <person name="Ferrarezi J.A."/>
            <person name="Labate C.A."/>
        </authorList>
    </citation>
    <scope>NUCLEOTIDE SEQUENCE</scope>
    <source>
        <strain evidence="1">MF-1</strain>
    </source>
</reference>
<protein>
    <submittedName>
        <fullName evidence="1">Uncharacterized protein</fullName>
    </submittedName>
</protein>
<gene>
    <name evidence="1" type="ORF">O181_092385</name>
</gene>
<comment type="caution">
    <text evidence="1">The sequence shown here is derived from an EMBL/GenBank/DDBJ whole genome shotgun (WGS) entry which is preliminary data.</text>
</comment>
<dbReference type="AlphaFoldDB" id="A0A9Q3IZL3"/>
<evidence type="ECO:0000313" key="1">
    <source>
        <dbReference type="EMBL" id="MBW0552670.1"/>
    </source>
</evidence>
<name>A0A9Q3IZL3_9BASI</name>
<keyword evidence="2" id="KW-1185">Reference proteome</keyword>
<organism evidence="1 2">
    <name type="scientific">Austropuccinia psidii MF-1</name>
    <dbReference type="NCBI Taxonomy" id="1389203"/>
    <lineage>
        <taxon>Eukaryota</taxon>
        <taxon>Fungi</taxon>
        <taxon>Dikarya</taxon>
        <taxon>Basidiomycota</taxon>
        <taxon>Pucciniomycotina</taxon>
        <taxon>Pucciniomycetes</taxon>
        <taxon>Pucciniales</taxon>
        <taxon>Sphaerophragmiaceae</taxon>
        <taxon>Austropuccinia</taxon>
    </lineage>
</organism>
<dbReference type="Proteomes" id="UP000765509">
    <property type="component" value="Unassembled WGS sequence"/>
</dbReference>